<dbReference type="EMBL" id="KN550995">
    <property type="protein sequence ID" value="KHJ93014.1"/>
    <property type="molecule type" value="Genomic_DNA"/>
</dbReference>
<sequence>MTAEFAALILLTKRGPVVDQWEGEMTDQLRYVVLAKVHSLRGNLAMGVVPNGKGGGFLRKANKLRQLHYSFDMERRAFRRARLGPFMGPPPIGVYENSFIIKDITISLDIAIQRSMQKWWSEITVREEPIDQIQNLWYDHLGISNWARMASEHTTDIGCGFHKYSGKGKVVCQFRSTLKEGSKLYTPGPTCNQCPGGKATCVNGLCPADLEGVC</sequence>
<dbReference type="InterPro" id="IPR035940">
    <property type="entry name" value="CAP_sf"/>
</dbReference>
<reference evidence="2 3" key="1">
    <citation type="submission" date="2014-03" db="EMBL/GenBank/DDBJ databases">
        <title>Draft genome of the hookworm Oesophagostomum dentatum.</title>
        <authorList>
            <person name="Mitreva M."/>
        </authorList>
    </citation>
    <scope>NUCLEOTIDE SEQUENCE [LARGE SCALE GENOMIC DNA]</scope>
    <source>
        <strain evidence="2 3">OD-Hann</strain>
    </source>
</reference>
<evidence type="ECO:0000313" key="3">
    <source>
        <dbReference type="Proteomes" id="UP000053660"/>
    </source>
</evidence>
<keyword evidence="3" id="KW-1185">Reference proteome</keyword>
<gene>
    <name evidence="2" type="ORF">OESDEN_07083</name>
</gene>
<proteinExistence type="predicted"/>
<accession>A0A0B1T6Z5</accession>
<dbReference type="SUPFAM" id="SSF55797">
    <property type="entry name" value="PR-1-like"/>
    <property type="match status" value="1"/>
</dbReference>
<dbReference type="OrthoDB" id="414826at2759"/>
<dbReference type="SMART" id="SM00198">
    <property type="entry name" value="SCP"/>
    <property type="match status" value="1"/>
</dbReference>
<dbReference type="Pfam" id="PF00188">
    <property type="entry name" value="CAP"/>
    <property type="match status" value="1"/>
</dbReference>
<protein>
    <recommendedName>
        <fullName evidence="1">SCP domain-containing protein</fullName>
    </recommendedName>
</protein>
<evidence type="ECO:0000313" key="2">
    <source>
        <dbReference type="EMBL" id="KHJ93014.1"/>
    </source>
</evidence>
<organism evidence="2 3">
    <name type="scientific">Oesophagostomum dentatum</name>
    <name type="common">Nodular worm</name>
    <dbReference type="NCBI Taxonomy" id="61180"/>
    <lineage>
        <taxon>Eukaryota</taxon>
        <taxon>Metazoa</taxon>
        <taxon>Ecdysozoa</taxon>
        <taxon>Nematoda</taxon>
        <taxon>Chromadorea</taxon>
        <taxon>Rhabditida</taxon>
        <taxon>Rhabditina</taxon>
        <taxon>Rhabditomorpha</taxon>
        <taxon>Strongyloidea</taxon>
        <taxon>Strongylidae</taxon>
        <taxon>Oesophagostomum</taxon>
    </lineage>
</organism>
<dbReference type="Proteomes" id="UP000053660">
    <property type="component" value="Unassembled WGS sequence"/>
</dbReference>
<dbReference type="InterPro" id="IPR014044">
    <property type="entry name" value="CAP_dom"/>
</dbReference>
<name>A0A0B1T6Z5_OESDE</name>
<dbReference type="Gene3D" id="3.40.33.10">
    <property type="entry name" value="CAP"/>
    <property type="match status" value="1"/>
</dbReference>
<feature type="domain" description="SCP" evidence="1">
    <location>
        <begin position="27"/>
        <end position="181"/>
    </location>
</feature>
<evidence type="ECO:0000259" key="1">
    <source>
        <dbReference type="SMART" id="SM00198"/>
    </source>
</evidence>
<dbReference type="CDD" id="cd05380">
    <property type="entry name" value="CAP_euk"/>
    <property type="match status" value="1"/>
</dbReference>
<dbReference type="AlphaFoldDB" id="A0A0B1T6Z5"/>